<reference evidence="8" key="1">
    <citation type="submission" date="2021-06" db="EMBL/GenBank/DDBJ databases">
        <authorList>
            <person name="Kallberg Y."/>
            <person name="Tangrot J."/>
            <person name="Rosling A."/>
        </authorList>
    </citation>
    <scope>NUCLEOTIDE SEQUENCE</scope>
    <source>
        <strain evidence="8">FL130A</strain>
    </source>
</reference>
<evidence type="ECO:0000313" key="9">
    <source>
        <dbReference type="Proteomes" id="UP000789508"/>
    </source>
</evidence>
<comment type="caution">
    <text evidence="8">The sequence shown here is derived from an EMBL/GenBank/DDBJ whole genome shotgun (WGS) entry which is preliminary data.</text>
</comment>
<organism evidence="8 9">
    <name type="scientific">Ambispora leptoticha</name>
    <dbReference type="NCBI Taxonomy" id="144679"/>
    <lineage>
        <taxon>Eukaryota</taxon>
        <taxon>Fungi</taxon>
        <taxon>Fungi incertae sedis</taxon>
        <taxon>Mucoromycota</taxon>
        <taxon>Glomeromycotina</taxon>
        <taxon>Glomeromycetes</taxon>
        <taxon>Archaeosporales</taxon>
        <taxon>Ambisporaceae</taxon>
        <taxon>Ambispora</taxon>
    </lineage>
</organism>
<keyword evidence="2 5" id="KW-0808">Transferase</keyword>
<dbReference type="PANTHER" id="PTHR13734:SF5">
    <property type="entry name" value="CCA TRNA NUCLEOTIDYLTRANSFERASE, MITOCHONDRIAL"/>
    <property type="match status" value="1"/>
</dbReference>
<dbReference type="GO" id="GO:0003723">
    <property type="term" value="F:RNA binding"/>
    <property type="evidence" value="ECO:0007669"/>
    <property type="project" value="UniProtKB-KW"/>
</dbReference>
<evidence type="ECO:0000256" key="5">
    <source>
        <dbReference type="RuleBase" id="RU003953"/>
    </source>
</evidence>
<comment type="similarity">
    <text evidence="1 5">Belongs to the tRNA nucleotidyltransferase/poly(A) polymerase family.</text>
</comment>
<dbReference type="EMBL" id="CAJVPS010000479">
    <property type="protein sequence ID" value="CAG8488975.1"/>
    <property type="molecule type" value="Genomic_DNA"/>
</dbReference>
<dbReference type="SUPFAM" id="SSF81301">
    <property type="entry name" value="Nucleotidyltransferase"/>
    <property type="match status" value="1"/>
</dbReference>
<dbReference type="CDD" id="cd05398">
    <property type="entry name" value="NT_ClassII-CCAase"/>
    <property type="match status" value="1"/>
</dbReference>
<accession>A0A9N8WLK5</accession>
<dbReference type="GO" id="GO:0001680">
    <property type="term" value="P:tRNA 3'-terminal CCA addition"/>
    <property type="evidence" value="ECO:0007669"/>
    <property type="project" value="TreeGrafter"/>
</dbReference>
<dbReference type="GO" id="GO:0005739">
    <property type="term" value="C:mitochondrion"/>
    <property type="evidence" value="ECO:0007669"/>
    <property type="project" value="UniProtKB-ARBA"/>
</dbReference>
<keyword evidence="9" id="KW-1185">Reference proteome</keyword>
<dbReference type="Gene3D" id="3.30.460.10">
    <property type="entry name" value="Beta Polymerase, domain 2"/>
    <property type="match status" value="1"/>
</dbReference>
<keyword evidence="4 5" id="KW-0694">RNA-binding</keyword>
<evidence type="ECO:0000256" key="2">
    <source>
        <dbReference type="ARBA" id="ARBA00022679"/>
    </source>
</evidence>
<dbReference type="GO" id="GO:0052929">
    <property type="term" value="F:ATP:3'-cytidine-cytidine-tRNA adenylyltransferase activity"/>
    <property type="evidence" value="ECO:0007669"/>
    <property type="project" value="TreeGrafter"/>
</dbReference>
<dbReference type="GO" id="GO:0000166">
    <property type="term" value="F:nucleotide binding"/>
    <property type="evidence" value="ECO:0007669"/>
    <property type="project" value="UniProtKB-KW"/>
</dbReference>
<dbReference type="InterPro" id="IPR043519">
    <property type="entry name" value="NT_sf"/>
</dbReference>
<dbReference type="Pfam" id="PF12627">
    <property type="entry name" value="PolyA_pol_RNAbd"/>
    <property type="match status" value="1"/>
</dbReference>
<evidence type="ECO:0000259" key="7">
    <source>
        <dbReference type="Pfam" id="PF12627"/>
    </source>
</evidence>
<sequence length="504" mass="57519">MNIILTEKEAEVCEILNNVTNSLKKSRPDLDLTLRIAGGWVRDKLLGLECNDLDIALSSLMGYEFAEIVNDYLRENGYPISGIGKIETNPDRSKHLQTAATKILGLEVDFVNLRSETYQEDSRIPSEIAFGTPEDDALRRDITINALFYNIHTHQVEDLTGKGLSDLEAGLIRTPLSAYQTFKDDPLRVIRCIRFASRFDFKLVEEIRETIKNEEIRTALMSKISRERFGIEVDKMIKGPDPLHSFELIHSLDLFDIIFTRPPEKLVIGDMEDPIKGVNSSKILKWLLSITENKIDISPRPPGEIRSLYLASILLPYANMLVKERKKEIPAAAYVIKNSLKLPNQDVDTTTMLFASIKPLHDAAHKNEEISLDRLHLGRIIREIGSKWPMALILSVAIDLLPELESIKSGNPNENVLRGIQRYNNLIKRINELGLQECYSLKHIIDGKSIIDLLKIKPGPQLKEYLQSVIEWQFEHPDGTKKECEQYIKEKFGKEYGRSRIQSY</sequence>
<feature type="domain" description="tRNA nucleotidyltransferase/poly(A) polymerase RNA and SrmB- binding" evidence="7">
    <location>
        <begin position="200"/>
        <end position="259"/>
    </location>
</feature>
<dbReference type="InterPro" id="IPR002646">
    <property type="entry name" value="PolA_pol_head_dom"/>
</dbReference>
<evidence type="ECO:0000256" key="3">
    <source>
        <dbReference type="ARBA" id="ARBA00022741"/>
    </source>
</evidence>
<protein>
    <submittedName>
        <fullName evidence="8">10206_t:CDS:1</fullName>
    </submittedName>
</protein>
<dbReference type="GO" id="GO:0052927">
    <property type="term" value="F:CC tRNA cytidylyltransferase activity"/>
    <property type="evidence" value="ECO:0007669"/>
    <property type="project" value="TreeGrafter"/>
</dbReference>
<dbReference type="Gene3D" id="1.10.3090.10">
    <property type="entry name" value="cca-adding enzyme, domain 2"/>
    <property type="match status" value="1"/>
</dbReference>
<gene>
    <name evidence="8" type="ORF">ALEPTO_LOCUS2879</name>
</gene>
<keyword evidence="3" id="KW-0547">Nucleotide-binding</keyword>
<feature type="domain" description="Poly A polymerase head" evidence="6">
    <location>
        <begin position="34"/>
        <end position="173"/>
    </location>
</feature>
<name>A0A9N8WLK5_9GLOM</name>
<evidence type="ECO:0000256" key="1">
    <source>
        <dbReference type="ARBA" id="ARBA00007265"/>
    </source>
</evidence>
<dbReference type="SUPFAM" id="SSF81891">
    <property type="entry name" value="Poly A polymerase C-terminal region-like"/>
    <property type="match status" value="1"/>
</dbReference>
<evidence type="ECO:0000313" key="8">
    <source>
        <dbReference type="EMBL" id="CAG8488975.1"/>
    </source>
</evidence>
<dbReference type="Pfam" id="PF01743">
    <property type="entry name" value="PolyA_pol"/>
    <property type="match status" value="1"/>
</dbReference>
<dbReference type="AlphaFoldDB" id="A0A9N8WLK5"/>
<dbReference type="OrthoDB" id="445712at2759"/>
<dbReference type="Proteomes" id="UP000789508">
    <property type="component" value="Unassembled WGS sequence"/>
</dbReference>
<evidence type="ECO:0000259" key="6">
    <source>
        <dbReference type="Pfam" id="PF01743"/>
    </source>
</evidence>
<evidence type="ECO:0000256" key="4">
    <source>
        <dbReference type="ARBA" id="ARBA00022884"/>
    </source>
</evidence>
<dbReference type="FunFam" id="3.30.460.10:FF:000019">
    <property type="entry name" value="tRNA nucleotidyltransferase cca2"/>
    <property type="match status" value="1"/>
</dbReference>
<dbReference type="InterPro" id="IPR032828">
    <property type="entry name" value="PolyA_RNA-bd"/>
</dbReference>
<proteinExistence type="inferred from homology"/>
<dbReference type="PANTHER" id="PTHR13734">
    <property type="entry name" value="TRNA-NUCLEOTIDYLTRANSFERASE"/>
    <property type="match status" value="1"/>
</dbReference>